<sequence length="494" mass="55110">MVVLSPPHLYRSMKLYWRRRKYQRLDGSSSQNVRVARLGGNVKRSRKVRVLPRLRVFLPSPVRILARMRDAYVDAMLRFDGKAAALHAASEPSFGMQKVPKAKSTRVTKSSIEDFDSRLMLEIYKSIVASRELAASISAFYSGRCNHGQMQMEKGSCNGGIRAAISQTHQLLPTSPRSQLNGYDLSGLYASIFPMTDSLPNSNSISLTPSPSSCDEENPNSTENRLCLARVMLQYQQLAEKYGLCLTHLRQTMQESEVLRQENAELRIANEDLTRRLSLLSQPGKQNPLQSRVGSSPGFPLQTVMDSFQRLCVGEAGQNGRVSVETPEASPTSVLGFEENRFQRVAPDRVSLPKSISVRSSGFLKVNQTAGENGASSSRTSRARERSPVAIPSQQRVYVPGGRQGEGSLELEVYNQGMFKTELCNKWQETGACPYGDHCQFAHGIGELRPVIRHPRYKTEVCRMVLAGDTCPYGHRCHFRHALTEQERTVVDPA</sequence>
<proteinExistence type="predicted"/>
<evidence type="ECO:0000313" key="1">
    <source>
        <dbReference type="EMBL" id="KAJ8623034.1"/>
    </source>
</evidence>
<keyword evidence="2" id="KW-1185">Reference proteome</keyword>
<reference evidence="1 2" key="1">
    <citation type="journal article" date="2022" name="Hortic Res">
        <title>A haplotype resolved chromosomal level avocado genome allows analysis of novel avocado genes.</title>
        <authorList>
            <person name="Nath O."/>
            <person name="Fletcher S.J."/>
            <person name="Hayward A."/>
            <person name="Shaw L.M."/>
            <person name="Masouleh A.K."/>
            <person name="Furtado A."/>
            <person name="Henry R.J."/>
            <person name="Mitter N."/>
        </authorList>
    </citation>
    <scope>NUCLEOTIDE SEQUENCE [LARGE SCALE GENOMIC DNA]</scope>
    <source>
        <strain evidence="2">cv. Hass</strain>
    </source>
</reference>
<protein>
    <submittedName>
        <fullName evidence="1">Uncharacterized protein</fullName>
    </submittedName>
</protein>
<name>A0ACC2KPD2_PERAE</name>
<evidence type="ECO:0000313" key="2">
    <source>
        <dbReference type="Proteomes" id="UP001234297"/>
    </source>
</evidence>
<gene>
    <name evidence="1" type="ORF">MRB53_031563</name>
</gene>
<accession>A0ACC2KPD2</accession>
<organism evidence="1 2">
    <name type="scientific">Persea americana</name>
    <name type="common">Avocado</name>
    <dbReference type="NCBI Taxonomy" id="3435"/>
    <lineage>
        <taxon>Eukaryota</taxon>
        <taxon>Viridiplantae</taxon>
        <taxon>Streptophyta</taxon>
        <taxon>Embryophyta</taxon>
        <taxon>Tracheophyta</taxon>
        <taxon>Spermatophyta</taxon>
        <taxon>Magnoliopsida</taxon>
        <taxon>Magnoliidae</taxon>
        <taxon>Laurales</taxon>
        <taxon>Lauraceae</taxon>
        <taxon>Persea</taxon>
    </lineage>
</organism>
<dbReference type="Proteomes" id="UP001234297">
    <property type="component" value="Chromosome 10"/>
</dbReference>
<comment type="caution">
    <text evidence="1">The sequence shown here is derived from an EMBL/GenBank/DDBJ whole genome shotgun (WGS) entry which is preliminary data.</text>
</comment>
<dbReference type="EMBL" id="CM056818">
    <property type="protein sequence ID" value="KAJ8623034.1"/>
    <property type="molecule type" value="Genomic_DNA"/>
</dbReference>